<reference evidence="3 4" key="1">
    <citation type="submission" date="2017-11" db="EMBL/GenBank/DDBJ databases">
        <title>The genome of Rhizophagus clarus HR1 reveals common genetic basis of auxotrophy among arbuscular mycorrhizal fungi.</title>
        <authorList>
            <person name="Kobayashi Y."/>
        </authorList>
    </citation>
    <scope>NUCLEOTIDE SEQUENCE [LARGE SCALE GENOMIC DNA]</scope>
    <source>
        <strain evidence="3 4">HR1</strain>
    </source>
</reference>
<sequence>MDFPKYDGNKHPDEWLDDVQKYFCVRQGKDIGSILNIAMSLIDSTIKLPTGIDSLEKLRNALKEDISFTVFKNTNKRKLQSLKYIPERKGGDTSYFISTFRKLCYNAEINDIEEQKKYLYKSLPNNHFDSILVEFYKKMENVDSINKLIKRFEEIVSEETNLIRNGSIVTLKHVASGKYLSSISSLRYTTGSKFQLVFVGSSEPVPNSLWKIEFHNELVSYTDNSIKLQHIKSNQFLGIYYCYYNHYNGAYICEYYKSPSTDHTEVSCCNLNDAYWTKDWKFKHSKLDNYQGYLKSNDIINLSIKKTHGNGNYEFLRSHDIQFTIGNDTFQEVVCHNERLGGNDEWCIELIHEVKIF</sequence>
<protein>
    <recommendedName>
        <fullName evidence="2">MIR domain-containing protein</fullName>
    </recommendedName>
</protein>
<proteinExistence type="predicted"/>
<dbReference type="PROSITE" id="PS50919">
    <property type="entry name" value="MIR"/>
    <property type="match status" value="1"/>
</dbReference>
<dbReference type="AlphaFoldDB" id="A0A2Z6R5L9"/>
<keyword evidence="4" id="KW-1185">Reference proteome</keyword>
<gene>
    <name evidence="3" type="ORF">RclHR1_02690017</name>
</gene>
<dbReference type="EMBL" id="BEXD01001879">
    <property type="protein sequence ID" value="GBB96132.1"/>
    <property type="molecule type" value="Genomic_DNA"/>
</dbReference>
<dbReference type="SMART" id="SM00472">
    <property type="entry name" value="MIR"/>
    <property type="match status" value="1"/>
</dbReference>
<evidence type="ECO:0000313" key="4">
    <source>
        <dbReference type="Proteomes" id="UP000247702"/>
    </source>
</evidence>
<dbReference type="SUPFAM" id="SSF82109">
    <property type="entry name" value="MIR domain"/>
    <property type="match status" value="1"/>
</dbReference>
<dbReference type="InterPro" id="IPR016093">
    <property type="entry name" value="MIR_motif"/>
</dbReference>
<dbReference type="InterPro" id="IPR036300">
    <property type="entry name" value="MIR_dom_sf"/>
</dbReference>
<accession>A0A2Z6R5L9</accession>
<name>A0A2Z6R5L9_9GLOM</name>
<dbReference type="CDD" id="cd23263">
    <property type="entry name" value="beta-trefoil_MIR"/>
    <property type="match status" value="1"/>
</dbReference>
<keyword evidence="1" id="KW-0677">Repeat</keyword>
<comment type="caution">
    <text evidence="3">The sequence shown here is derived from an EMBL/GenBank/DDBJ whole genome shotgun (WGS) entry which is preliminary data.</text>
</comment>
<evidence type="ECO:0000259" key="2">
    <source>
        <dbReference type="PROSITE" id="PS50919"/>
    </source>
</evidence>
<dbReference type="Proteomes" id="UP000247702">
    <property type="component" value="Unassembled WGS sequence"/>
</dbReference>
<evidence type="ECO:0000313" key="3">
    <source>
        <dbReference type="EMBL" id="GBB96132.1"/>
    </source>
</evidence>
<organism evidence="3 4">
    <name type="scientific">Rhizophagus clarus</name>
    <dbReference type="NCBI Taxonomy" id="94130"/>
    <lineage>
        <taxon>Eukaryota</taxon>
        <taxon>Fungi</taxon>
        <taxon>Fungi incertae sedis</taxon>
        <taxon>Mucoromycota</taxon>
        <taxon>Glomeromycotina</taxon>
        <taxon>Glomeromycetes</taxon>
        <taxon>Glomerales</taxon>
        <taxon>Glomeraceae</taxon>
        <taxon>Rhizophagus</taxon>
    </lineage>
</organism>
<evidence type="ECO:0000256" key="1">
    <source>
        <dbReference type="ARBA" id="ARBA00022737"/>
    </source>
</evidence>
<feature type="domain" description="MIR" evidence="2">
    <location>
        <begin position="160"/>
        <end position="215"/>
    </location>
</feature>
<dbReference type="Gene3D" id="2.80.10.50">
    <property type="match status" value="1"/>
</dbReference>